<keyword evidence="3" id="KW-1185">Reference proteome</keyword>
<evidence type="ECO:0000256" key="1">
    <source>
        <dbReference type="SAM" id="MobiDB-lite"/>
    </source>
</evidence>
<dbReference type="EMBL" id="KN834823">
    <property type="protein sequence ID" value="KIK53817.1"/>
    <property type="molecule type" value="Genomic_DNA"/>
</dbReference>
<evidence type="ECO:0000313" key="3">
    <source>
        <dbReference type="Proteomes" id="UP000053593"/>
    </source>
</evidence>
<feature type="region of interest" description="Disordered" evidence="1">
    <location>
        <begin position="155"/>
        <end position="181"/>
    </location>
</feature>
<organism evidence="2 3">
    <name type="scientific">Collybiopsis luxurians FD-317 M1</name>
    <dbReference type="NCBI Taxonomy" id="944289"/>
    <lineage>
        <taxon>Eukaryota</taxon>
        <taxon>Fungi</taxon>
        <taxon>Dikarya</taxon>
        <taxon>Basidiomycota</taxon>
        <taxon>Agaricomycotina</taxon>
        <taxon>Agaricomycetes</taxon>
        <taxon>Agaricomycetidae</taxon>
        <taxon>Agaricales</taxon>
        <taxon>Marasmiineae</taxon>
        <taxon>Omphalotaceae</taxon>
        <taxon>Collybiopsis</taxon>
        <taxon>Collybiopsis luxurians</taxon>
    </lineage>
</organism>
<reference evidence="2 3" key="1">
    <citation type="submission" date="2014-04" db="EMBL/GenBank/DDBJ databases">
        <title>Evolutionary Origins and Diversification of the Mycorrhizal Mutualists.</title>
        <authorList>
            <consortium name="DOE Joint Genome Institute"/>
            <consortium name="Mycorrhizal Genomics Consortium"/>
            <person name="Kohler A."/>
            <person name="Kuo A."/>
            <person name="Nagy L.G."/>
            <person name="Floudas D."/>
            <person name="Copeland A."/>
            <person name="Barry K.W."/>
            <person name="Cichocki N."/>
            <person name="Veneault-Fourrey C."/>
            <person name="LaButti K."/>
            <person name="Lindquist E.A."/>
            <person name="Lipzen A."/>
            <person name="Lundell T."/>
            <person name="Morin E."/>
            <person name="Murat C."/>
            <person name="Riley R."/>
            <person name="Ohm R."/>
            <person name="Sun H."/>
            <person name="Tunlid A."/>
            <person name="Henrissat B."/>
            <person name="Grigoriev I.V."/>
            <person name="Hibbett D.S."/>
            <person name="Martin F."/>
        </authorList>
    </citation>
    <scope>NUCLEOTIDE SEQUENCE [LARGE SCALE GENOMIC DNA]</scope>
    <source>
        <strain evidence="2 3">FD-317 M1</strain>
    </source>
</reference>
<feature type="compositionally biased region" description="Polar residues" evidence="1">
    <location>
        <begin position="163"/>
        <end position="180"/>
    </location>
</feature>
<feature type="region of interest" description="Disordered" evidence="1">
    <location>
        <begin position="1"/>
        <end position="23"/>
    </location>
</feature>
<sequence>MSNKDIPMSQGAPHPLTFGTIESNTPLGMSNTAEWTYKLHIMCIVHTPKTNYGMSNPFSAHAALALVLSKQPRITADKARTEHLTAKFSSGQTSPEILELMHRNGKIQAVENHTLLEDCVKDIDTICGLEHEIKELPTELDEYHNRDNIRIKKKRQRNLDIDVSSTSESTGVSRAPSVSPSVDVEYATPPIPPSIPQIPTSSVPYARTPPKIIPKSNPLALHKLPSIIVS</sequence>
<dbReference type="HOGENOM" id="CLU_1204900_0_0_1"/>
<dbReference type="Proteomes" id="UP000053593">
    <property type="component" value="Unassembled WGS sequence"/>
</dbReference>
<evidence type="ECO:0000313" key="2">
    <source>
        <dbReference type="EMBL" id="KIK53817.1"/>
    </source>
</evidence>
<name>A0A0D0C7B6_9AGAR</name>
<accession>A0A0D0C7B6</accession>
<dbReference type="AlphaFoldDB" id="A0A0D0C7B6"/>
<gene>
    <name evidence="2" type="ORF">GYMLUDRAFT_63493</name>
</gene>
<protein>
    <submittedName>
        <fullName evidence="2">Uncharacterized protein</fullName>
    </submittedName>
</protein>
<proteinExistence type="predicted"/>